<accession>A0A0B5F157</accession>
<feature type="compositionally biased region" description="Low complexity" evidence="1">
    <location>
        <begin position="223"/>
        <end position="235"/>
    </location>
</feature>
<gene>
    <name evidence="2" type="ORF">SLNWT_4245</name>
</gene>
<evidence type="ECO:0000313" key="3">
    <source>
        <dbReference type="Proteomes" id="UP000031523"/>
    </source>
</evidence>
<organism evidence="2 3">
    <name type="scientific">Streptomyces albus (strain ATCC 21838 / DSM 41398 / FERM P-419 / JCM 4703 / NBRC 107858)</name>
    <dbReference type="NCBI Taxonomy" id="1081613"/>
    <lineage>
        <taxon>Bacteria</taxon>
        <taxon>Bacillati</taxon>
        <taxon>Actinomycetota</taxon>
        <taxon>Actinomycetes</taxon>
        <taxon>Kitasatosporales</taxon>
        <taxon>Streptomycetaceae</taxon>
        <taxon>Streptomyces</taxon>
    </lineage>
</organism>
<evidence type="ECO:0000256" key="1">
    <source>
        <dbReference type="SAM" id="MobiDB-lite"/>
    </source>
</evidence>
<keyword evidence="3" id="KW-1185">Reference proteome</keyword>
<evidence type="ECO:0008006" key="4">
    <source>
        <dbReference type="Google" id="ProtNLM"/>
    </source>
</evidence>
<feature type="region of interest" description="Disordered" evidence="1">
    <location>
        <begin position="332"/>
        <end position="374"/>
    </location>
</feature>
<evidence type="ECO:0000313" key="2">
    <source>
        <dbReference type="EMBL" id="AJE84621.1"/>
    </source>
</evidence>
<dbReference type="Pfam" id="PF11228">
    <property type="entry name" value="DUF3027"/>
    <property type="match status" value="2"/>
</dbReference>
<name>A0A0B5F157_STRA4</name>
<feature type="region of interest" description="Disordered" evidence="1">
    <location>
        <begin position="208"/>
        <end position="236"/>
    </location>
</feature>
<dbReference type="Proteomes" id="UP000031523">
    <property type="component" value="Chromosome"/>
</dbReference>
<sequence length="374" mass="37948">MSAATTRSRTPDRLCAEAVDLARAAAEEAAAPGVVGDHVGAVSEGDRVVTHLFACEESGYRGWRWAVTVARASRAKVVTLDETVLLPGPDSLLAPEWVPWSERLRPGDLGPGDLLPTDAEDLRLEPGWSDEDNPPPNSVVAEPSVAESAAAGADVAAAAVLAEEAAAPDAVPGVDTSAAPAAVPGVDTSAAPAAAPGEVSEDLAALAEAEDAEVTPGPAARVGTPAPTGRTAPATSRGAITEVAEELGMGRARVLSRYGLHTAADRWEESYGPKTTMAQAAPASCASCGFLVPVAGSLRQAFGVCANEFSPADGRVVSLSYGCGGHSEAAVMPTPPQPVPPVLDETRVDPLPLRPAPDSGSVQTEGPAEEFGHS</sequence>
<reference evidence="2 3" key="1">
    <citation type="submission" date="2015-01" db="EMBL/GenBank/DDBJ databases">
        <title>Enhanced salinomycin production by adjusting the supply of polyketide extender units in Streptomyce albus DSM 41398.</title>
        <authorList>
            <person name="Lu C."/>
        </authorList>
    </citation>
    <scope>NUCLEOTIDE SEQUENCE [LARGE SCALE GENOMIC DNA]</scope>
    <source>
        <strain evidence="3">ATCC 21838 / DSM 41398 / FERM P-419 / JCM 4703 / NBRC 107858</strain>
    </source>
</reference>
<dbReference type="EMBL" id="CP010519">
    <property type="protein sequence ID" value="AJE84621.1"/>
    <property type="molecule type" value="Genomic_DNA"/>
</dbReference>
<dbReference type="KEGG" id="sals:SLNWT_4245"/>
<protein>
    <recommendedName>
        <fullName evidence="4">DUF3027 domain-containing protein</fullName>
    </recommendedName>
</protein>
<dbReference type="AlphaFoldDB" id="A0A0B5F157"/>
<dbReference type="InterPro" id="IPR021391">
    <property type="entry name" value="DUF3027"/>
</dbReference>
<feature type="compositionally biased region" description="Low complexity" evidence="1">
    <location>
        <begin position="107"/>
        <end position="117"/>
    </location>
</feature>
<feature type="region of interest" description="Disordered" evidence="1">
    <location>
        <begin position="102"/>
        <end position="146"/>
    </location>
</feature>
<proteinExistence type="predicted"/>